<name>A0A916LAX7_MYCTX</name>
<dbReference type="EMBL" id="CSBK01000948">
    <property type="protein sequence ID" value="COY13380.1"/>
    <property type="molecule type" value="Genomic_DNA"/>
</dbReference>
<gene>
    <name evidence="1" type="ORF">ERS007739_02168</name>
</gene>
<proteinExistence type="predicted"/>
<dbReference type="AlphaFoldDB" id="A0A916LAX7"/>
<protein>
    <submittedName>
        <fullName evidence="1">Uncharacterized protein</fullName>
    </submittedName>
</protein>
<dbReference type="Proteomes" id="UP000039021">
    <property type="component" value="Unassembled WGS sequence"/>
</dbReference>
<evidence type="ECO:0000313" key="2">
    <source>
        <dbReference type="Proteomes" id="UP000039021"/>
    </source>
</evidence>
<comment type="caution">
    <text evidence="1">The sequence shown here is derived from an EMBL/GenBank/DDBJ whole genome shotgun (WGS) entry which is preliminary data.</text>
</comment>
<sequence>MLAVAVADGVGHRRTQSGQIASTRAAGVCCSMNSLTRICHGLTPGSRQGRSRCDR</sequence>
<evidence type="ECO:0000313" key="1">
    <source>
        <dbReference type="EMBL" id="COY13380.1"/>
    </source>
</evidence>
<organism evidence="1 2">
    <name type="scientific">Mycobacterium tuberculosis</name>
    <dbReference type="NCBI Taxonomy" id="1773"/>
    <lineage>
        <taxon>Bacteria</taxon>
        <taxon>Bacillati</taxon>
        <taxon>Actinomycetota</taxon>
        <taxon>Actinomycetes</taxon>
        <taxon>Mycobacteriales</taxon>
        <taxon>Mycobacteriaceae</taxon>
        <taxon>Mycobacterium</taxon>
        <taxon>Mycobacterium tuberculosis complex</taxon>
    </lineage>
</organism>
<reference evidence="2" key="1">
    <citation type="submission" date="2015-03" db="EMBL/GenBank/DDBJ databases">
        <authorList>
            <consortium name="Pathogen Informatics"/>
        </authorList>
    </citation>
    <scope>NUCLEOTIDE SEQUENCE [LARGE SCALE GENOMIC DNA]</scope>
    <source>
        <strain evidence="2">N09902308</strain>
    </source>
</reference>
<accession>A0A916LAX7</accession>